<keyword evidence="4" id="KW-0963">Cytoplasm</keyword>
<dbReference type="AlphaFoldDB" id="A0A087TGB3"/>
<dbReference type="Gene3D" id="1.25.10.10">
    <property type="entry name" value="Leucine-rich Repeat Variant"/>
    <property type="match status" value="1"/>
</dbReference>
<dbReference type="EMBL" id="KK115089">
    <property type="protein sequence ID" value="KFM64152.1"/>
    <property type="molecule type" value="Genomic_DNA"/>
</dbReference>
<keyword evidence="13" id="KW-1185">Reference proteome</keyword>
<dbReference type="Pfam" id="PF25780">
    <property type="entry name" value="TPR_IPO5"/>
    <property type="match status" value="1"/>
</dbReference>
<dbReference type="InterPro" id="IPR011989">
    <property type="entry name" value="ARM-like"/>
</dbReference>
<evidence type="ECO:0000256" key="7">
    <source>
        <dbReference type="ARBA" id="ARBA00022990"/>
    </source>
</evidence>
<feature type="domain" description="Importin subunit beta-1/Transportin-1-like TPR repeats" evidence="10">
    <location>
        <begin position="510"/>
        <end position="645"/>
    </location>
</feature>
<dbReference type="STRING" id="407821.A0A087TGB3"/>
<accession>A0A087TGB3</accession>
<evidence type="ECO:0000259" key="10">
    <source>
        <dbReference type="Pfam" id="PF25574"/>
    </source>
</evidence>
<name>A0A087TGB3_STEMI</name>
<dbReference type="InterPro" id="IPR041389">
    <property type="entry name" value="Importin_rep_6"/>
</dbReference>
<dbReference type="GO" id="GO:0005737">
    <property type="term" value="C:cytoplasm"/>
    <property type="evidence" value="ECO:0007669"/>
    <property type="project" value="UniProtKB-SubCell"/>
</dbReference>
<evidence type="ECO:0000256" key="4">
    <source>
        <dbReference type="ARBA" id="ARBA00022490"/>
    </source>
</evidence>
<dbReference type="OrthoDB" id="543373at2759"/>
<dbReference type="InterPro" id="IPR000357">
    <property type="entry name" value="HEAT"/>
</dbReference>
<reference evidence="12 13" key="1">
    <citation type="submission" date="2013-11" db="EMBL/GenBank/DDBJ databases">
        <title>Genome sequencing of Stegodyphus mimosarum.</title>
        <authorList>
            <person name="Bechsgaard J."/>
        </authorList>
    </citation>
    <scope>NUCLEOTIDE SEQUENCE [LARGE SCALE GENOMIC DNA]</scope>
</reference>
<dbReference type="Pfam" id="PF18808">
    <property type="entry name" value="Importin_rep_4"/>
    <property type="match status" value="1"/>
</dbReference>
<evidence type="ECO:0000256" key="6">
    <source>
        <dbReference type="ARBA" id="ARBA00022927"/>
    </source>
</evidence>
<dbReference type="Proteomes" id="UP000054359">
    <property type="component" value="Unassembled WGS sequence"/>
</dbReference>
<keyword evidence="6" id="KW-0653">Protein transport</keyword>
<dbReference type="InterPro" id="IPR016024">
    <property type="entry name" value="ARM-type_fold"/>
</dbReference>
<feature type="domain" description="IPO4/5-like TPR repeats" evidence="11">
    <location>
        <begin position="105"/>
        <end position="266"/>
    </location>
</feature>
<gene>
    <name evidence="12" type="ORF">X975_22122</name>
</gene>
<dbReference type="GO" id="GO:0005634">
    <property type="term" value="C:nucleus"/>
    <property type="evidence" value="ECO:0007669"/>
    <property type="project" value="UniProtKB-SubCell"/>
</dbReference>
<feature type="repeat" description="HEAT" evidence="9">
    <location>
        <begin position="914"/>
        <end position="949"/>
    </location>
</feature>
<dbReference type="InterPro" id="IPR040122">
    <property type="entry name" value="Importin_beta"/>
</dbReference>
<keyword evidence="8" id="KW-0539">Nucleus</keyword>
<evidence type="ECO:0000256" key="1">
    <source>
        <dbReference type="ARBA" id="ARBA00004123"/>
    </source>
</evidence>
<evidence type="ECO:0000256" key="9">
    <source>
        <dbReference type="PROSITE-ProRule" id="PRU00103"/>
    </source>
</evidence>
<evidence type="ECO:0000259" key="11">
    <source>
        <dbReference type="Pfam" id="PF25780"/>
    </source>
</evidence>
<keyword evidence="7" id="KW-0007">Acetylation</keyword>
<keyword evidence="3" id="KW-0813">Transport</keyword>
<dbReference type="Pfam" id="PF02985">
    <property type="entry name" value="HEAT"/>
    <property type="match status" value="1"/>
</dbReference>
<dbReference type="PROSITE" id="PS50077">
    <property type="entry name" value="HEAT_REPEAT"/>
    <property type="match status" value="1"/>
</dbReference>
<dbReference type="InterPro" id="IPR058584">
    <property type="entry name" value="IMB1_TNPO1-like_TPR"/>
</dbReference>
<dbReference type="InterPro" id="IPR021133">
    <property type="entry name" value="HEAT_type_2"/>
</dbReference>
<evidence type="ECO:0000313" key="13">
    <source>
        <dbReference type="Proteomes" id="UP000054359"/>
    </source>
</evidence>
<protein>
    <submittedName>
        <fullName evidence="12">Importin-5</fullName>
    </submittedName>
</protein>
<sequence length="1039" mass="117542">MSSESEMSIDFKTFRAILANLLSSDNGVRTKAEEYYDEINVTEKLFLLLTAVASNAVAIEEAELAAVLLRRLLSNEFEEAFSNVTVDTTRQIKNQLLHRIQQDVNRNLRRRICDATAELARNCIDEEGNNHWPEFLKFLFDSACSQDPVLREMSLLMFSAVPGIFGNQHTRYIDVIHQMLTQSLSDQISEDVRYAAVKATSAFILTHEKEVLVQKQFGDCVNLLLAFLDHALGDINGRPEDILRYIVDLVETCPQYFRAQLDVLMQICLKGSCSTSCSESCRHLCLEVIVTLTETAPGMIRKLGSKHLPSVISIIFKMMTDIEDDDNWKVVEEEVDTDNDSNPIVGEACLDRLACSLGGKTILPLVLNSLPQMLNSNSWKERYAGLMTISAIGEGCHKQMSALLSQIVDGLLPFLLDINYRVRYATCNAFGQMSSDFAPVFQKKFHEKVIPALLQSIADNTCPRVQAHAGAALVNFFEDCPKNILVNYMLSICGRIEVILKKKLNDLVEKGTKLVLEQLVVTLASLADTVEERFTNYYERFMPYLKFIIQSATQPEFRVLRGKTIECVSLIGLAVGKEKFLADASEVMDLLLKTQTNTTPIADDDPQLCYMIAAWARICKILGKAFEPYLPYVMEPVLKAAALKPDIAVLDADDMKVVENDEDWEFVNLGEKHNFGIRTAGLDEKATACQMLVCYARELKEGFAPYVEDTLQLMVPMLKFYFHDGVRIAAGEVLPCLLESGKVRGDIYVEEMWRYIVPHLLHALESEPESEVLCELLAAFARCVEVVTPDCLTHLHLETIMAILNKNLVGHFERADMRAEKRKEEDYDEVLEETLIKEDDDDVYLLSKVADIVCTLFAGYKEKFCPYFDEILPHFVRLLEPSRPWPDRQWSLCVFADVIEYGGSLRSRYQQYFLQPILLALSDESPDVRQTAAYAIGVLAQFGGPDYAKFCSESIPLLVQMINDPDSRSEENIRATENAISAVTKFLSNITSLNMEELIPVWITWLPIWEDEEEAKCVYNFLCTLLETNNPYLLGRENC</sequence>
<feature type="non-terminal residue" evidence="12">
    <location>
        <position position="1039"/>
    </location>
</feature>
<dbReference type="PANTHER" id="PTHR10527">
    <property type="entry name" value="IMPORTIN BETA"/>
    <property type="match status" value="1"/>
</dbReference>
<proteinExistence type="predicted"/>
<evidence type="ECO:0000256" key="3">
    <source>
        <dbReference type="ARBA" id="ARBA00022448"/>
    </source>
</evidence>
<evidence type="ECO:0000313" key="12">
    <source>
        <dbReference type="EMBL" id="KFM64152.1"/>
    </source>
</evidence>
<dbReference type="InterPro" id="IPR041653">
    <property type="entry name" value="Importin_rep_4"/>
</dbReference>
<dbReference type="Pfam" id="PF25574">
    <property type="entry name" value="TPR_IMB1"/>
    <property type="match status" value="1"/>
</dbReference>
<evidence type="ECO:0000256" key="5">
    <source>
        <dbReference type="ARBA" id="ARBA00022737"/>
    </source>
</evidence>
<dbReference type="GO" id="GO:0006606">
    <property type="term" value="P:protein import into nucleus"/>
    <property type="evidence" value="ECO:0007669"/>
    <property type="project" value="InterPro"/>
</dbReference>
<dbReference type="Pfam" id="PF18829">
    <property type="entry name" value="Importin_rep_6"/>
    <property type="match status" value="1"/>
</dbReference>
<dbReference type="OMA" id="PKRFVQE"/>
<organism evidence="12 13">
    <name type="scientific">Stegodyphus mimosarum</name>
    <name type="common">African social velvet spider</name>
    <dbReference type="NCBI Taxonomy" id="407821"/>
    <lineage>
        <taxon>Eukaryota</taxon>
        <taxon>Metazoa</taxon>
        <taxon>Ecdysozoa</taxon>
        <taxon>Arthropoda</taxon>
        <taxon>Chelicerata</taxon>
        <taxon>Arachnida</taxon>
        <taxon>Araneae</taxon>
        <taxon>Araneomorphae</taxon>
        <taxon>Entelegynae</taxon>
        <taxon>Eresoidea</taxon>
        <taxon>Eresidae</taxon>
        <taxon>Stegodyphus</taxon>
    </lineage>
</organism>
<keyword evidence="5" id="KW-0677">Repeat</keyword>
<dbReference type="SUPFAM" id="SSF48371">
    <property type="entry name" value="ARM repeat"/>
    <property type="match status" value="2"/>
</dbReference>
<dbReference type="InterPro" id="IPR057672">
    <property type="entry name" value="TPR_IPO4/5"/>
</dbReference>
<comment type="subcellular location">
    <subcellularLocation>
        <location evidence="2">Cytoplasm</location>
    </subcellularLocation>
    <subcellularLocation>
        <location evidence="1">Nucleus</location>
    </subcellularLocation>
</comment>
<evidence type="ECO:0000256" key="2">
    <source>
        <dbReference type="ARBA" id="ARBA00004496"/>
    </source>
</evidence>
<evidence type="ECO:0000256" key="8">
    <source>
        <dbReference type="ARBA" id="ARBA00023242"/>
    </source>
</evidence>